<evidence type="ECO:0000313" key="7">
    <source>
        <dbReference type="Proteomes" id="UP000321574"/>
    </source>
</evidence>
<protein>
    <recommendedName>
        <fullName evidence="4">Isochorismate synthase MenF</fullName>
        <ecNumber evidence="4">5.4.4.2</ecNumber>
    </recommendedName>
    <alternativeName>
        <fullName evidence="4">Isochorismate mutase</fullName>
    </alternativeName>
</protein>
<evidence type="ECO:0000313" key="6">
    <source>
        <dbReference type="EMBL" id="TXL58161.1"/>
    </source>
</evidence>
<dbReference type="InterPro" id="IPR004561">
    <property type="entry name" value="IsoChor_synthase"/>
</dbReference>
<feature type="active site" description="Proton donor" evidence="4">
    <location>
        <position position="268"/>
    </location>
</feature>
<evidence type="ECO:0000256" key="4">
    <source>
        <dbReference type="HAMAP-Rule" id="MF_01935"/>
    </source>
</evidence>
<proteinExistence type="inferred from homology"/>
<feature type="active site" description="Proton acceptor" evidence="4">
    <location>
        <position position="219"/>
    </location>
</feature>
<dbReference type="SUPFAM" id="SSF56322">
    <property type="entry name" value="ADC synthase"/>
    <property type="match status" value="1"/>
</dbReference>
<dbReference type="Gene3D" id="3.60.120.10">
    <property type="entry name" value="Anthranilate synthase"/>
    <property type="match status" value="1"/>
</dbReference>
<evidence type="ECO:0000259" key="5">
    <source>
        <dbReference type="Pfam" id="PF00425"/>
    </source>
</evidence>
<dbReference type="UniPathway" id="UPA01057">
    <property type="reaction ID" value="UER00163"/>
</dbReference>
<comment type="caution">
    <text evidence="6">The sequence shown here is derived from an EMBL/GenBank/DDBJ whole genome shotgun (WGS) entry which is preliminary data.</text>
</comment>
<dbReference type="InterPro" id="IPR005801">
    <property type="entry name" value="ADC_synthase"/>
</dbReference>
<dbReference type="RefSeq" id="WP_147670572.1">
    <property type="nucleotide sequence ID" value="NZ_VDUW01000015.1"/>
</dbReference>
<dbReference type="GO" id="GO:0000287">
    <property type="term" value="F:magnesium ion binding"/>
    <property type="evidence" value="ECO:0007669"/>
    <property type="project" value="UniProtKB-UniRule"/>
</dbReference>
<dbReference type="UniPathway" id="UPA00079"/>
<feature type="domain" description="Chorismate-utilising enzyme C-terminal" evidence="5">
    <location>
        <begin position="198"/>
        <end position="451"/>
    </location>
</feature>
<dbReference type="InterPro" id="IPR034681">
    <property type="entry name" value="MenF"/>
</dbReference>
<evidence type="ECO:0000256" key="2">
    <source>
        <dbReference type="ARBA" id="ARBA00005297"/>
    </source>
</evidence>
<reference evidence="6 7" key="1">
    <citation type="submission" date="2019-06" db="EMBL/GenBank/DDBJ databases">
        <title>Cerasibacillus sp. nov., isolated from maize field.</title>
        <authorList>
            <person name="Lin S.-Y."/>
            <person name="Tsai C.-F."/>
            <person name="Young C.-C."/>
        </authorList>
    </citation>
    <scope>NUCLEOTIDE SEQUENCE [LARGE SCALE GENOMIC DNA]</scope>
    <source>
        <strain evidence="6 7">CC-CFT480</strain>
    </source>
</reference>
<dbReference type="GO" id="GO:0009234">
    <property type="term" value="P:menaquinone biosynthetic process"/>
    <property type="evidence" value="ECO:0007669"/>
    <property type="project" value="UniProtKB-UniRule"/>
</dbReference>
<name>A0A5C8NGS4_9BACI</name>
<keyword evidence="7" id="KW-1185">Reference proteome</keyword>
<dbReference type="InterPro" id="IPR015890">
    <property type="entry name" value="Chorismate_C"/>
</dbReference>
<comment type="pathway">
    <text evidence="4">Quinol/quinone metabolism; 1,4-dihydroxy-2-naphthoate biosynthesis; 1,4-dihydroxy-2-naphthoate from chorismate: step 1/7.</text>
</comment>
<dbReference type="PANTHER" id="PTHR42839">
    <property type="entry name" value="ISOCHORISMATE SYNTHASE ENTC"/>
    <property type="match status" value="1"/>
</dbReference>
<evidence type="ECO:0000256" key="1">
    <source>
        <dbReference type="ARBA" id="ARBA00000799"/>
    </source>
</evidence>
<dbReference type="NCBIfam" id="TIGR00543">
    <property type="entry name" value="isochor_syn"/>
    <property type="match status" value="1"/>
</dbReference>
<evidence type="ECO:0000256" key="3">
    <source>
        <dbReference type="ARBA" id="ARBA00023235"/>
    </source>
</evidence>
<comment type="similarity">
    <text evidence="2 4">Belongs to the isochorismate synthase family.</text>
</comment>
<accession>A0A5C8NGS4</accession>
<dbReference type="GO" id="GO:0008909">
    <property type="term" value="F:isochorismate synthase activity"/>
    <property type="evidence" value="ECO:0007669"/>
    <property type="project" value="UniProtKB-UniRule"/>
</dbReference>
<comment type="cofactor">
    <cofactor evidence="4">
        <name>Mg(2+)</name>
        <dbReference type="ChEBI" id="CHEBI:18420"/>
    </cofactor>
</comment>
<feature type="binding site" evidence="4">
    <location>
        <position position="312"/>
    </location>
    <ligand>
        <name>Mg(2+)</name>
        <dbReference type="ChEBI" id="CHEBI:18420"/>
    </ligand>
</feature>
<dbReference type="PANTHER" id="PTHR42839:SF1">
    <property type="entry name" value="ISOCHORISMATE SYNTHASE MENF"/>
    <property type="match status" value="1"/>
</dbReference>
<dbReference type="EC" id="5.4.4.2" evidence="4"/>
<dbReference type="AlphaFoldDB" id="A0A5C8NGS4"/>
<feature type="binding site" evidence="4">
    <location>
        <position position="447"/>
    </location>
    <ligand>
        <name>Mg(2+)</name>
        <dbReference type="ChEBI" id="CHEBI:18420"/>
    </ligand>
</feature>
<dbReference type="EMBL" id="VDUW01000015">
    <property type="protein sequence ID" value="TXL58161.1"/>
    <property type="molecule type" value="Genomic_DNA"/>
</dbReference>
<dbReference type="HAMAP" id="MF_01935">
    <property type="entry name" value="MenF"/>
    <property type="match status" value="1"/>
</dbReference>
<keyword evidence="4" id="KW-0474">Menaquinone biosynthesis</keyword>
<dbReference type="GO" id="GO:0009697">
    <property type="term" value="P:salicylic acid biosynthetic process"/>
    <property type="evidence" value="ECO:0007669"/>
    <property type="project" value="TreeGrafter"/>
</dbReference>
<organism evidence="6 7">
    <name type="scientific">Cerasibacillus terrae</name>
    <dbReference type="NCBI Taxonomy" id="2498845"/>
    <lineage>
        <taxon>Bacteria</taxon>
        <taxon>Bacillati</taxon>
        <taxon>Bacillota</taxon>
        <taxon>Bacilli</taxon>
        <taxon>Bacillales</taxon>
        <taxon>Bacillaceae</taxon>
        <taxon>Cerasibacillus</taxon>
    </lineage>
</organism>
<gene>
    <name evidence="4" type="primary">menF</name>
    <name evidence="6" type="ORF">FHP05_14450</name>
</gene>
<keyword evidence="4" id="KW-0460">Magnesium</keyword>
<dbReference type="Pfam" id="PF00425">
    <property type="entry name" value="Chorismate_bind"/>
    <property type="match status" value="1"/>
</dbReference>
<comment type="pathway">
    <text evidence="4">Quinol/quinone metabolism; menaquinone biosynthesis.</text>
</comment>
<dbReference type="Proteomes" id="UP000321574">
    <property type="component" value="Unassembled WGS sequence"/>
</dbReference>
<keyword evidence="4" id="KW-0479">Metal-binding</keyword>
<comment type="function">
    <text evidence="4">Catalyzes the conversion of chorismate to isochorismate.</text>
</comment>
<keyword evidence="3 4" id="KW-0413">Isomerase</keyword>
<comment type="catalytic activity">
    <reaction evidence="1 4">
        <text>chorismate = isochorismate</text>
        <dbReference type="Rhea" id="RHEA:18985"/>
        <dbReference type="ChEBI" id="CHEBI:29748"/>
        <dbReference type="ChEBI" id="CHEBI:29780"/>
        <dbReference type="EC" id="5.4.4.2"/>
    </reaction>
</comment>
<dbReference type="OrthoDB" id="9803598at2"/>
<sequence>MTDTRNLNLKEILTKAKEEGKKVNRQLVSYTRKINDFNPLAIFENGKELSQKKRMFWKRYDDQYIFVGIGNITEIVVENEGKQAIYNKWRRIVKEAIIYNPYQEAGVGLVAFGGIAFDPKKAPTPLWAKFAENEFRIPQFLFIKKKDSFYVTINMLINKDENIEECLKEYENIEKQLLGERTIHPTMGKIIDKQEINPEQWKQAIEDAKVNIQQKQTEKIVLARELRLHLSQSVDITSVLHTLIATQPNSYVFAYEQGTDCFVGATPEQLINVEGNQLQSMCVAGTAPRGRTDEEDERLNNELFHDKKNREEHDYVVQMIRQSIEPFCYKIDIPNTPTVYPLKNLQHLYTPVTAILKSGQHLFDLIDTLHPTPALGGTPKDTALAFIREHEHLDRGWYGAPIGWIDCHDNGEFAVAIRSALIQEKEASLFAGCGIVKDSDTQTEYEETKIKFLPMLSVLGGS</sequence>